<dbReference type="EMBL" id="QZKU01000133">
    <property type="protein sequence ID" value="RJP15626.1"/>
    <property type="molecule type" value="Genomic_DNA"/>
</dbReference>
<evidence type="ECO:0000313" key="3">
    <source>
        <dbReference type="EMBL" id="RJP15626.1"/>
    </source>
</evidence>
<dbReference type="InterPro" id="IPR051829">
    <property type="entry name" value="Multiheme_Cytochr_ET"/>
</dbReference>
<evidence type="ECO:0000259" key="2">
    <source>
        <dbReference type="Pfam" id="PF13435"/>
    </source>
</evidence>
<dbReference type="Proteomes" id="UP000265882">
    <property type="component" value="Unassembled WGS sequence"/>
</dbReference>
<proteinExistence type="predicted"/>
<sequence length="447" mass="50211">MRSVLQCFGPFRKIISLIIFFVIPPLLYQAAASADERFEDQSQETKKCIVCHEEAGVAPVIVHQWESSAHAANGVGCYECHQAAEGEADAFNHYDTIISTIVSPKDCGQCHSQETAEFDASHHARAGEILGSLDNVLGDVVEGEPAANSGCKQCHGSHVKMLANGKLDPATWPNTGIGRINPDGSKGSCAACHSRHSFSPMLARQPENCGKCHLGPDHPQYEIYTESKHGIAFRAMIDDMNLKSDSWVLGKDYFAAPTCASCHMSATKDMPLTHDVGTRISWTLRPAISNKLDNWEQRRENMQKVCRNCHAPDYVLSFYAQYDDVVELYNEKFAKPATAIVKKLADAGNINATPFDEEIEWTYFFLWHHEGRRARHGAAMMGPDYTQWHGFYEVAHRFYMEFVPQAEHLLPGVTQEFMAADPHQWTKGLSPEQREHIKKFYEERYGQ</sequence>
<reference evidence="3 4" key="1">
    <citation type="journal article" date="2017" name="ISME J.">
        <title>Energy and carbon metabolisms in a deep terrestrial subsurface fluid microbial community.</title>
        <authorList>
            <person name="Momper L."/>
            <person name="Jungbluth S.P."/>
            <person name="Lee M.D."/>
            <person name="Amend J.P."/>
        </authorList>
    </citation>
    <scope>NUCLEOTIDE SEQUENCE [LARGE SCALE GENOMIC DNA]</scope>
    <source>
        <strain evidence="3">SURF_5</strain>
    </source>
</reference>
<feature type="domain" description="Cytochrome c-552/4" evidence="2">
    <location>
        <begin position="34"/>
        <end position="81"/>
    </location>
</feature>
<name>A0A3A4NBD8_ABYX5</name>
<dbReference type="AlphaFoldDB" id="A0A3A4NBD8"/>
<dbReference type="SUPFAM" id="SSF48695">
    <property type="entry name" value="Multiheme cytochromes"/>
    <property type="match status" value="1"/>
</dbReference>
<evidence type="ECO:0000313" key="4">
    <source>
        <dbReference type="Proteomes" id="UP000265882"/>
    </source>
</evidence>
<dbReference type="Gene3D" id="1.10.780.10">
    <property type="entry name" value="Hydroxylamine Oxidoreductase, Chain A, domain 1"/>
    <property type="match status" value="1"/>
</dbReference>
<protein>
    <submittedName>
        <fullName evidence="3">Hydroxylamine oxidoreductase</fullName>
    </submittedName>
</protein>
<feature type="domain" description="Cytochrome c-552/4" evidence="2">
    <location>
        <begin position="107"/>
        <end position="163"/>
    </location>
</feature>
<dbReference type="PANTHER" id="PTHR35038:SF8">
    <property type="entry name" value="C-TYPE POLYHEME CYTOCHROME OMCC"/>
    <property type="match status" value="1"/>
</dbReference>
<organism evidence="3 4">
    <name type="scientific">Abyssobacteria bacterium (strain SURF_5)</name>
    <dbReference type="NCBI Taxonomy" id="2093360"/>
    <lineage>
        <taxon>Bacteria</taxon>
        <taxon>Pseudomonadati</taxon>
        <taxon>Candidatus Hydrogenedentota</taxon>
        <taxon>Candidatus Abyssobacteria</taxon>
    </lineage>
</organism>
<dbReference type="Pfam" id="PF13435">
    <property type="entry name" value="Cytochrome_C554"/>
    <property type="match status" value="2"/>
</dbReference>
<comment type="caution">
    <text evidence="3">The sequence shown here is derived from an EMBL/GenBank/DDBJ whole genome shotgun (WGS) entry which is preliminary data.</text>
</comment>
<dbReference type="InterPro" id="IPR036280">
    <property type="entry name" value="Multihaem_cyt_sf"/>
</dbReference>
<keyword evidence="1" id="KW-0732">Signal</keyword>
<evidence type="ECO:0000256" key="1">
    <source>
        <dbReference type="ARBA" id="ARBA00022729"/>
    </source>
</evidence>
<accession>A0A3A4NBD8</accession>
<dbReference type="GO" id="GO:0016491">
    <property type="term" value="F:oxidoreductase activity"/>
    <property type="evidence" value="ECO:0007669"/>
    <property type="project" value="TreeGrafter"/>
</dbReference>
<dbReference type="Pfam" id="PF13447">
    <property type="entry name" value="Multi-haem_cyto"/>
    <property type="match status" value="1"/>
</dbReference>
<dbReference type="Gene3D" id="1.20.850.10">
    <property type="entry name" value="Hydroxylamine Oxidoreductase, Chain A, domain 2"/>
    <property type="match status" value="1"/>
</dbReference>
<dbReference type="PANTHER" id="PTHR35038">
    <property type="entry name" value="DISSIMILATORY SULFITE REDUCTASE SIRA"/>
    <property type="match status" value="1"/>
</dbReference>
<gene>
    <name evidence="3" type="ORF">C4520_20000</name>
</gene>
<dbReference type="InterPro" id="IPR023155">
    <property type="entry name" value="Cyt_c-552/4"/>
</dbReference>